<dbReference type="InterPro" id="IPR000821">
    <property type="entry name" value="Ala_racemase"/>
</dbReference>
<evidence type="ECO:0000256" key="1">
    <source>
        <dbReference type="ARBA" id="ARBA00001933"/>
    </source>
</evidence>
<dbReference type="PANTHER" id="PTHR30511:SF0">
    <property type="entry name" value="ALANINE RACEMASE, CATABOLIC-RELATED"/>
    <property type="match status" value="1"/>
</dbReference>
<dbReference type="InterPro" id="IPR029066">
    <property type="entry name" value="PLP-binding_barrel"/>
</dbReference>
<comment type="pathway">
    <text evidence="4">Amino-acid biosynthesis; D-alanine biosynthesis; D-alanine from L-alanine: step 1/1.</text>
</comment>
<dbReference type="SUPFAM" id="SSF51419">
    <property type="entry name" value="PLP-binding barrel"/>
    <property type="match status" value="1"/>
</dbReference>
<feature type="domain" description="Alanine racemase C-terminal" evidence="7">
    <location>
        <begin position="247"/>
        <end position="376"/>
    </location>
</feature>
<evidence type="ECO:0000256" key="5">
    <source>
        <dbReference type="PIRSR" id="PIRSR600821-50"/>
    </source>
</evidence>
<dbReference type="AlphaFoldDB" id="A0A4Q9KKK3"/>
<evidence type="ECO:0000256" key="2">
    <source>
        <dbReference type="ARBA" id="ARBA00022898"/>
    </source>
</evidence>
<dbReference type="InterPro" id="IPR020622">
    <property type="entry name" value="Ala_racemase_pyridoxalP-BS"/>
</dbReference>
<dbReference type="GO" id="GO:0030170">
    <property type="term" value="F:pyridoxal phosphate binding"/>
    <property type="evidence" value="ECO:0007669"/>
    <property type="project" value="UniProtKB-UniRule"/>
</dbReference>
<dbReference type="PROSITE" id="PS00395">
    <property type="entry name" value="ALANINE_RACEMASE"/>
    <property type="match status" value="1"/>
</dbReference>
<dbReference type="HAMAP" id="MF_01201">
    <property type="entry name" value="Ala_racemase"/>
    <property type="match status" value="1"/>
</dbReference>
<comment type="catalytic activity">
    <reaction evidence="4">
        <text>L-alanine = D-alanine</text>
        <dbReference type="Rhea" id="RHEA:20249"/>
        <dbReference type="ChEBI" id="CHEBI:57416"/>
        <dbReference type="ChEBI" id="CHEBI:57972"/>
        <dbReference type="EC" id="5.1.1.1"/>
    </reaction>
</comment>
<dbReference type="OrthoDB" id="9813814at2"/>
<organism evidence="8 9">
    <name type="scientific">Propioniciclava tarda</name>
    <dbReference type="NCBI Taxonomy" id="433330"/>
    <lineage>
        <taxon>Bacteria</taxon>
        <taxon>Bacillati</taxon>
        <taxon>Actinomycetota</taxon>
        <taxon>Actinomycetes</taxon>
        <taxon>Propionibacteriales</taxon>
        <taxon>Propionibacteriaceae</taxon>
        <taxon>Propioniciclava</taxon>
    </lineage>
</organism>
<sequence>MYDTTATTHLGAIRRNLERIRARVTADRPDRRVLLAVKADAYGHGAAAVATMAQATGTADWFGVATVPEALELRDAGVTLPIMKLSPAVTAGEREAAVASDITLTVVDADTIDAAELAARKAGRTASVHLKVDTGMRRIGCEPDVAADLCHRIDAAGNLSLGGVYSHLPVSDVESGRSFTAGQIAEYRRVVEACEDARGPIPLKHLANSGGVLMHPDSWFDMVRPGVLAYGYLPDADSEPTVDVEPGISWTTYVTFVKRVRAGESVSYGRTWSAPRDTWIATVSVGYADGFSRLFSNNGRVLIRGRSYPIVGRVSMDQTMVDLGPDLPAVAVGDRVVLLGTSGHESIGCAELAARMGTITYEVTCLIGPRVTREFDDD</sequence>
<dbReference type="Gene3D" id="3.20.20.10">
    <property type="entry name" value="Alanine racemase"/>
    <property type="match status" value="1"/>
</dbReference>
<dbReference type="GO" id="GO:0030632">
    <property type="term" value="P:D-alanine biosynthetic process"/>
    <property type="evidence" value="ECO:0007669"/>
    <property type="project" value="UniProtKB-UniRule"/>
</dbReference>
<comment type="caution">
    <text evidence="8">The sequence shown here is derived from an EMBL/GenBank/DDBJ whole genome shotgun (WGS) entry which is preliminary data.</text>
</comment>
<keyword evidence="9" id="KW-1185">Reference proteome</keyword>
<reference evidence="8 9" key="1">
    <citation type="submission" date="2019-01" db="EMBL/GenBank/DDBJ databases">
        <title>Lactibacter flavus gen. nov., sp. nov., a novel bacterium of the family Propionibacteriaceae isolated from raw milk and dairy products.</title>
        <authorList>
            <person name="Huptas C."/>
            <person name="Wenning M."/>
            <person name="Breitenwieser F."/>
            <person name="Doll E."/>
            <person name="Von Neubeck M."/>
            <person name="Busse H.-J."/>
            <person name="Scherer S."/>
        </authorList>
    </citation>
    <scope>NUCLEOTIDE SEQUENCE [LARGE SCALE GENOMIC DNA]</scope>
    <source>
        <strain evidence="9">DSM 22130 / JCM 15804 / WR061</strain>
    </source>
</reference>
<evidence type="ECO:0000259" key="7">
    <source>
        <dbReference type="SMART" id="SM01005"/>
    </source>
</evidence>
<feature type="active site" description="Proton acceptor; specific for L-alanine" evidence="4">
    <location>
        <position position="268"/>
    </location>
</feature>
<keyword evidence="2 4" id="KW-0663">Pyridoxal phosphate</keyword>
<feature type="active site" description="Proton acceptor; specific for D-alanine" evidence="4">
    <location>
        <position position="38"/>
    </location>
</feature>
<evidence type="ECO:0000313" key="8">
    <source>
        <dbReference type="EMBL" id="TBT94874.1"/>
    </source>
</evidence>
<feature type="modified residue" description="N6-(pyridoxal phosphate)lysine" evidence="4 5">
    <location>
        <position position="38"/>
    </location>
</feature>
<dbReference type="InterPro" id="IPR001608">
    <property type="entry name" value="Ala_racemase_N"/>
</dbReference>
<dbReference type="Pfam" id="PF01168">
    <property type="entry name" value="Ala_racemase_N"/>
    <property type="match status" value="1"/>
</dbReference>
<feature type="binding site" evidence="4 6">
    <location>
        <position position="316"/>
    </location>
    <ligand>
        <name>substrate</name>
    </ligand>
</feature>
<evidence type="ECO:0000313" key="9">
    <source>
        <dbReference type="Proteomes" id="UP000291933"/>
    </source>
</evidence>
<evidence type="ECO:0000256" key="6">
    <source>
        <dbReference type="PIRSR" id="PIRSR600821-52"/>
    </source>
</evidence>
<dbReference type="CDD" id="cd00430">
    <property type="entry name" value="PLPDE_III_AR"/>
    <property type="match status" value="1"/>
</dbReference>
<proteinExistence type="inferred from homology"/>
<feature type="binding site" evidence="4 6">
    <location>
        <position position="138"/>
    </location>
    <ligand>
        <name>substrate</name>
    </ligand>
</feature>
<dbReference type="InterPro" id="IPR009006">
    <property type="entry name" value="Ala_racemase/Decarboxylase_C"/>
</dbReference>
<dbReference type="Gene3D" id="2.40.37.10">
    <property type="entry name" value="Lyase, Ornithine Decarboxylase, Chain A, domain 1"/>
    <property type="match status" value="1"/>
</dbReference>
<dbReference type="EMBL" id="SDMR01000009">
    <property type="protein sequence ID" value="TBT94874.1"/>
    <property type="molecule type" value="Genomic_DNA"/>
</dbReference>
<dbReference type="Pfam" id="PF00842">
    <property type="entry name" value="Ala_racemase_C"/>
    <property type="match status" value="1"/>
</dbReference>
<keyword evidence="3 4" id="KW-0413">Isomerase</keyword>
<comment type="similarity">
    <text evidence="4">Belongs to the alanine racemase family.</text>
</comment>
<dbReference type="FunFam" id="3.20.20.10:FF:000002">
    <property type="entry name" value="Alanine racemase"/>
    <property type="match status" value="1"/>
</dbReference>
<dbReference type="PRINTS" id="PR00992">
    <property type="entry name" value="ALARACEMASE"/>
</dbReference>
<evidence type="ECO:0000256" key="3">
    <source>
        <dbReference type="ARBA" id="ARBA00023235"/>
    </source>
</evidence>
<dbReference type="InterPro" id="IPR011079">
    <property type="entry name" value="Ala_racemase_C"/>
</dbReference>
<dbReference type="GO" id="GO:0005829">
    <property type="term" value="C:cytosol"/>
    <property type="evidence" value="ECO:0007669"/>
    <property type="project" value="TreeGrafter"/>
</dbReference>
<name>A0A4Q9KKK3_PROTD</name>
<protein>
    <recommendedName>
        <fullName evidence="4">Alanine racemase</fullName>
        <ecNumber evidence="4">5.1.1.1</ecNumber>
    </recommendedName>
</protein>
<dbReference type="UniPathway" id="UPA00042">
    <property type="reaction ID" value="UER00497"/>
</dbReference>
<dbReference type="NCBIfam" id="TIGR00492">
    <property type="entry name" value="alr"/>
    <property type="match status" value="1"/>
</dbReference>
<dbReference type="GO" id="GO:0008784">
    <property type="term" value="F:alanine racemase activity"/>
    <property type="evidence" value="ECO:0007669"/>
    <property type="project" value="UniProtKB-UniRule"/>
</dbReference>
<dbReference type="EC" id="5.1.1.1" evidence="4"/>
<gene>
    <name evidence="8" type="primary">alr</name>
    <name evidence="8" type="ORF">ET996_08540</name>
</gene>
<evidence type="ECO:0000256" key="4">
    <source>
        <dbReference type="HAMAP-Rule" id="MF_01201"/>
    </source>
</evidence>
<accession>A0A4Q9KKK3</accession>
<comment type="function">
    <text evidence="4">Catalyzes the interconversion of L-alanine and D-alanine. May also act on other amino acids.</text>
</comment>
<dbReference type="SMART" id="SM01005">
    <property type="entry name" value="Ala_racemase_C"/>
    <property type="match status" value="1"/>
</dbReference>
<dbReference type="PANTHER" id="PTHR30511">
    <property type="entry name" value="ALANINE RACEMASE"/>
    <property type="match status" value="1"/>
</dbReference>
<dbReference type="Proteomes" id="UP000291933">
    <property type="component" value="Unassembled WGS sequence"/>
</dbReference>
<comment type="cofactor">
    <cofactor evidence="1 4 5">
        <name>pyridoxal 5'-phosphate</name>
        <dbReference type="ChEBI" id="CHEBI:597326"/>
    </cofactor>
</comment>
<dbReference type="SUPFAM" id="SSF50621">
    <property type="entry name" value="Alanine racemase C-terminal domain-like"/>
    <property type="match status" value="1"/>
</dbReference>